<dbReference type="RefSeq" id="WP_284195314.1">
    <property type="nucleotide sequence ID" value="NZ_BSOG01000001.1"/>
</dbReference>
<dbReference type="PANTHER" id="PTHR30472:SF1">
    <property type="entry name" value="FE(3+) DICITRATE TRANSPORT SYSTEM PERMEASE PROTEIN FECC-RELATED"/>
    <property type="match status" value="1"/>
</dbReference>
<keyword evidence="6 8" id="KW-1133">Transmembrane helix</keyword>
<feature type="transmembrane region" description="Helical" evidence="8">
    <location>
        <begin position="314"/>
        <end position="332"/>
    </location>
</feature>
<dbReference type="InterPro" id="IPR000522">
    <property type="entry name" value="ABC_transptr_permease_BtuC"/>
</dbReference>
<evidence type="ECO:0000313" key="9">
    <source>
        <dbReference type="EMBL" id="GLR12180.1"/>
    </source>
</evidence>
<evidence type="ECO:0000256" key="2">
    <source>
        <dbReference type="ARBA" id="ARBA00007935"/>
    </source>
</evidence>
<accession>A0ABQ5YB50</accession>
<dbReference type="PANTHER" id="PTHR30472">
    <property type="entry name" value="FERRIC ENTEROBACTIN TRANSPORT SYSTEM PERMEASE PROTEIN"/>
    <property type="match status" value="1"/>
</dbReference>
<feature type="transmembrane region" description="Helical" evidence="8">
    <location>
        <begin position="242"/>
        <end position="272"/>
    </location>
</feature>
<keyword evidence="3" id="KW-0813">Transport</keyword>
<keyword evidence="10" id="KW-1185">Reference proteome</keyword>
<dbReference type="EMBL" id="BSOG01000001">
    <property type="protein sequence ID" value="GLR12180.1"/>
    <property type="molecule type" value="Genomic_DNA"/>
</dbReference>
<comment type="caution">
    <text evidence="9">The sequence shown here is derived from an EMBL/GenBank/DDBJ whole genome shotgun (WGS) entry which is preliminary data.</text>
</comment>
<comment type="similarity">
    <text evidence="2">Belongs to the binding-protein-dependent transport system permease family. FecCD subfamily.</text>
</comment>
<keyword evidence="4" id="KW-1003">Cell membrane</keyword>
<dbReference type="SUPFAM" id="SSF81345">
    <property type="entry name" value="ABC transporter involved in vitamin B12 uptake, BtuC"/>
    <property type="match status" value="1"/>
</dbReference>
<gene>
    <name evidence="9" type="primary">fepD</name>
    <name evidence="9" type="ORF">GCM10007907_09700</name>
</gene>
<evidence type="ECO:0000256" key="8">
    <source>
        <dbReference type="SAM" id="Phobius"/>
    </source>
</evidence>
<evidence type="ECO:0000256" key="1">
    <source>
        <dbReference type="ARBA" id="ARBA00004651"/>
    </source>
</evidence>
<comment type="subcellular location">
    <subcellularLocation>
        <location evidence="1">Cell membrane</location>
        <topology evidence="1">Multi-pass membrane protein</topology>
    </subcellularLocation>
</comment>
<feature type="transmembrane region" description="Helical" evidence="8">
    <location>
        <begin position="68"/>
        <end position="87"/>
    </location>
</feature>
<reference evidence="10" key="1">
    <citation type="journal article" date="2019" name="Int. J. Syst. Evol. Microbiol.">
        <title>The Global Catalogue of Microorganisms (GCM) 10K type strain sequencing project: providing services to taxonomists for standard genome sequencing and annotation.</title>
        <authorList>
            <consortium name="The Broad Institute Genomics Platform"/>
            <consortium name="The Broad Institute Genome Sequencing Center for Infectious Disease"/>
            <person name="Wu L."/>
            <person name="Ma J."/>
        </authorList>
    </citation>
    <scope>NUCLEOTIDE SEQUENCE [LARGE SCALE GENOMIC DNA]</scope>
    <source>
        <strain evidence="10">NBRC 110044</strain>
    </source>
</reference>
<dbReference type="Gene3D" id="1.10.3470.10">
    <property type="entry name" value="ABC transporter involved in vitamin B12 uptake, BtuC"/>
    <property type="match status" value="1"/>
</dbReference>
<keyword evidence="7 8" id="KW-0472">Membrane</keyword>
<keyword evidence="5 8" id="KW-0812">Transmembrane</keyword>
<feature type="transmembrane region" description="Helical" evidence="8">
    <location>
        <begin position="284"/>
        <end position="302"/>
    </location>
</feature>
<evidence type="ECO:0000256" key="4">
    <source>
        <dbReference type="ARBA" id="ARBA00022475"/>
    </source>
</evidence>
<dbReference type="NCBIfam" id="NF007760">
    <property type="entry name" value="PRK10441.1"/>
    <property type="match status" value="1"/>
</dbReference>
<dbReference type="CDD" id="cd06550">
    <property type="entry name" value="TM_ABC_iron-siderophores_like"/>
    <property type="match status" value="1"/>
</dbReference>
<feature type="transmembrane region" description="Helical" evidence="8">
    <location>
        <begin position="99"/>
        <end position="120"/>
    </location>
</feature>
<evidence type="ECO:0000313" key="10">
    <source>
        <dbReference type="Proteomes" id="UP001156706"/>
    </source>
</evidence>
<name>A0ABQ5YB50_9NEIS</name>
<evidence type="ECO:0000256" key="3">
    <source>
        <dbReference type="ARBA" id="ARBA00022448"/>
    </source>
</evidence>
<sequence>MRKTPLPTALPAANRLAWLVLCLGLLSVLTLLSLTLGAKSISLAIVADSLFGPGQHPDAIIITEGRLPRTLLGLLAGAALGLSGAIIQALTRNPLADPGILGVNAGASFAVVLGAGVFGITSAAGYLAFAFVGALATTLLVYLVGAYGTARLEPMRFVLAGVAISAVMMGFASSITLLNPWAFDRVRFWSAGSLDVRDLDLVLQVAPALLLGIVIALLLARPLNVLGMGEDLAVSLGSRPRLIHATAVLAITLLCGASTAIAGPIGFVGLMIPHIARWMVGTDQRWIMACTLLLAPVLLLASDIIGRLLVPGELRVSIVTAFVGAPVLIWLARRAQLSGSRT</sequence>
<dbReference type="Proteomes" id="UP001156706">
    <property type="component" value="Unassembled WGS sequence"/>
</dbReference>
<feature type="transmembrane region" description="Helical" evidence="8">
    <location>
        <begin position="157"/>
        <end position="181"/>
    </location>
</feature>
<feature type="transmembrane region" description="Helical" evidence="8">
    <location>
        <begin position="126"/>
        <end position="145"/>
    </location>
</feature>
<dbReference type="Pfam" id="PF01032">
    <property type="entry name" value="FecCD"/>
    <property type="match status" value="1"/>
</dbReference>
<evidence type="ECO:0000256" key="7">
    <source>
        <dbReference type="ARBA" id="ARBA00023136"/>
    </source>
</evidence>
<proteinExistence type="inferred from homology"/>
<evidence type="ECO:0000256" key="5">
    <source>
        <dbReference type="ARBA" id="ARBA00022692"/>
    </source>
</evidence>
<evidence type="ECO:0000256" key="6">
    <source>
        <dbReference type="ARBA" id="ARBA00022989"/>
    </source>
</evidence>
<protein>
    <submittedName>
        <fullName evidence="9">Iron ABC transporter permease</fullName>
    </submittedName>
</protein>
<dbReference type="InterPro" id="IPR037294">
    <property type="entry name" value="ABC_BtuC-like"/>
</dbReference>
<organism evidence="9 10">
    <name type="scientific">Chitinimonas prasina</name>
    <dbReference type="NCBI Taxonomy" id="1434937"/>
    <lineage>
        <taxon>Bacteria</taxon>
        <taxon>Pseudomonadati</taxon>
        <taxon>Pseudomonadota</taxon>
        <taxon>Betaproteobacteria</taxon>
        <taxon>Neisseriales</taxon>
        <taxon>Chitinibacteraceae</taxon>
        <taxon>Chitinimonas</taxon>
    </lineage>
</organism>
<feature type="transmembrane region" description="Helical" evidence="8">
    <location>
        <begin position="201"/>
        <end position="221"/>
    </location>
</feature>